<evidence type="ECO:0000313" key="2">
    <source>
        <dbReference type="Proteomes" id="UP001238450"/>
    </source>
</evidence>
<reference evidence="1 2" key="1">
    <citation type="submission" date="2023-07" db="EMBL/GenBank/DDBJ databases">
        <title>Genomic Encyclopedia of Type Strains, Phase IV (KMG-IV): sequencing the most valuable type-strain genomes for metagenomic binning, comparative biology and taxonomic classification.</title>
        <authorList>
            <person name="Goeker M."/>
        </authorList>
    </citation>
    <scope>NUCLEOTIDE SEQUENCE [LARGE SCALE GENOMIC DNA]</scope>
    <source>
        <strain evidence="1 2">DSM 46876</strain>
    </source>
</reference>
<gene>
    <name evidence="1" type="ORF">J2Z48_001752</name>
</gene>
<accession>A0AAJ1TFN0</accession>
<sequence length="69" mass="7874">MYQPTVILLNRDLPSNTAKVIHMARVALENTGLEATAKKMAEEAFECDTHQAALEVLNQYIRFQRIDLK</sequence>
<organism evidence="1 2">
    <name type="scientific">Croceifilum oryzae</name>
    <dbReference type="NCBI Taxonomy" id="1553429"/>
    <lineage>
        <taxon>Bacteria</taxon>
        <taxon>Bacillati</taxon>
        <taxon>Bacillota</taxon>
        <taxon>Bacilli</taxon>
        <taxon>Bacillales</taxon>
        <taxon>Thermoactinomycetaceae</taxon>
        <taxon>Croceifilum</taxon>
    </lineage>
</organism>
<dbReference type="AlphaFoldDB" id="A0AAJ1TFN0"/>
<dbReference type="RefSeq" id="WP_307252721.1">
    <property type="nucleotide sequence ID" value="NZ_JAUSUV010000007.1"/>
</dbReference>
<name>A0AAJ1TFN0_9BACL</name>
<keyword evidence="2" id="KW-1185">Reference proteome</keyword>
<proteinExistence type="predicted"/>
<evidence type="ECO:0000313" key="1">
    <source>
        <dbReference type="EMBL" id="MDQ0417579.1"/>
    </source>
</evidence>
<protein>
    <submittedName>
        <fullName evidence="1">Uncharacterized protein</fullName>
    </submittedName>
</protein>
<dbReference type="EMBL" id="JAUSUV010000007">
    <property type="protein sequence ID" value="MDQ0417579.1"/>
    <property type="molecule type" value="Genomic_DNA"/>
</dbReference>
<dbReference type="Proteomes" id="UP001238450">
    <property type="component" value="Unassembled WGS sequence"/>
</dbReference>
<comment type="caution">
    <text evidence="1">The sequence shown here is derived from an EMBL/GenBank/DDBJ whole genome shotgun (WGS) entry which is preliminary data.</text>
</comment>